<dbReference type="Proteomes" id="UP000024635">
    <property type="component" value="Unassembled WGS sequence"/>
</dbReference>
<dbReference type="EMBL" id="JARK01001420">
    <property type="protein sequence ID" value="EYC05133.1"/>
    <property type="molecule type" value="Genomic_DNA"/>
</dbReference>
<sequence length="68" mass="7361">MSAHSCAFGNKINDRRGCGGGVLRKNQSFIGAVHRTGTRELRHIVSGLLFSDSAYGVAMTQSLRRSHS</sequence>
<organism evidence="1 2">
    <name type="scientific">Ancylostoma ceylanicum</name>
    <dbReference type="NCBI Taxonomy" id="53326"/>
    <lineage>
        <taxon>Eukaryota</taxon>
        <taxon>Metazoa</taxon>
        <taxon>Ecdysozoa</taxon>
        <taxon>Nematoda</taxon>
        <taxon>Chromadorea</taxon>
        <taxon>Rhabditida</taxon>
        <taxon>Rhabditina</taxon>
        <taxon>Rhabditomorpha</taxon>
        <taxon>Strongyloidea</taxon>
        <taxon>Ancylostomatidae</taxon>
        <taxon>Ancylostomatinae</taxon>
        <taxon>Ancylostoma</taxon>
    </lineage>
</organism>
<keyword evidence="2" id="KW-1185">Reference proteome</keyword>
<evidence type="ECO:0000313" key="2">
    <source>
        <dbReference type="Proteomes" id="UP000024635"/>
    </source>
</evidence>
<evidence type="ECO:0000313" key="1">
    <source>
        <dbReference type="EMBL" id="EYC05133.1"/>
    </source>
</evidence>
<dbReference type="AlphaFoldDB" id="A0A016TRV4"/>
<proteinExistence type="predicted"/>
<reference evidence="2" key="1">
    <citation type="journal article" date="2015" name="Nat. Genet.">
        <title>The genome and transcriptome of the zoonotic hookworm Ancylostoma ceylanicum identify infection-specific gene families.</title>
        <authorList>
            <person name="Schwarz E.M."/>
            <person name="Hu Y."/>
            <person name="Antoshechkin I."/>
            <person name="Miller M.M."/>
            <person name="Sternberg P.W."/>
            <person name="Aroian R.V."/>
        </authorList>
    </citation>
    <scope>NUCLEOTIDE SEQUENCE</scope>
    <source>
        <strain evidence="2">HY135</strain>
    </source>
</reference>
<protein>
    <submittedName>
        <fullName evidence="1">Uncharacterized protein</fullName>
    </submittedName>
</protein>
<gene>
    <name evidence="1" type="primary">Acey_s0084.g1795</name>
    <name evidence="1" type="ORF">Y032_0084g1795</name>
</gene>
<accession>A0A016TRV4</accession>
<comment type="caution">
    <text evidence="1">The sequence shown here is derived from an EMBL/GenBank/DDBJ whole genome shotgun (WGS) entry which is preliminary data.</text>
</comment>
<name>A0A016TRV4_9BILA</name>